<dbReference type="Pfam" id="PF13302">
    <property type="entry name" value="Acetyltransf_3"/>
    <property type="match status" value="1"/>
</dbReference>
<dbReference type="InterPro" id="IPR051531">
    <property type="entry name" value="N-acetyltransferase"/>
</dbReference>
<evidence type="ECO:0000256" key="2">
    <source>
        <dbReference type="ARBA" id="ARBA00023315"/>
    </source>
</evidence>
<sequence length="158" mass="18044">MDTIQGDRVLLRPVTPEDTPELRRILAEPEVARWWHHQEEFGDMLAIVHEGDVAGAIQYFEEEDDDYRHASIDVFLDPARRGKALGVDAVRALARWLITERGHHRLTIDPAAANTAAIRAYEKVGFRPVGVMRAYERDVDGRGWHDNLLMDLLAHELT</sequence>
<evidence type="ECO:0000313" key="5">
    <source>
        <dbReference type="EMBL" id="RJL21753.1"/>
    </source>
</evidence>
<gene>
    <name evidence="5" type="ORF">D5H75_37110</name>
</gene>
<dbReference type="InterPro" id="IPR016181">
    <property type="entry name" value="Acyl_CoA_acyltransferase"/>
</dbReference>
<dbReference type="PANTHER" id="PTHR43792">
    <property type="entry name" value="GNAT FAMILY, PUTATIVE (AFU_ORTHOLOGUE AFUA_3G00765)-RELATED-RELATED"/>
    <property type="match status" value="1"/>
</dbReference>
<name>A0A3A4A764_9ACTN</name>
<proteinExistence type="inferred from homology"/>
<dbReference type="Proteomes" id="UP000265768">
    <property type="component" value="Unassembled WGS sequence"/>
</dbReference>
<dbReference type="GO" id="GO:0016747">
    <property type="term" value="F:acyltransferase activity, transferring groups other than amino-acyl groups"/>
    <property type="evidence" value="ECO:0007669"/>
    <property type="project" value="InterPro"/>
</dbReference>
<dbReference type="AlphaFoldDB" id="A0A3A4A764"/>
<dbReference type="EMBL" id="QZEY01000024">
    <property type="protein sequence ID" value="RJL21753.1"/>
    <property type="molecule type" value="Genomic_DNA"/>
</dbReference>
<dbReference type="Gene3D" id="3.40.630.30">
    <property type="match status" value="1"/>
</dbReference>
<evidence type="ECO:0000256" key="1">
    <source>
        <dbReference type="ARBA" id="ARBA00022679"/>
    </source>
</evidence>
<dbReference type="OrthoDB" id="9814648at2"/>
<keyword evidence="1 5" id="KW-0808">Transferase</keyword>
<dbReference type="SUPFAM" id="SSF55729">
    <property type="entry name" value="Acyl-CoA N-acyltransferases (Nat)"/>
    <property type="match status" value="1"/>
</dbReference>
<protein>
    <submittedName>
        <fullName evidence="5">N-acetyltransferase</fullName>
    </submittedName>
</protein>
<feature type="domain" description="N-acetyltransferase" evidence="4">
    <location>
        <begin position="9"/>
        <end position="155"/>
    </location>
</feature>
<dbReference type="PANTHER" id="PTHR43792:SF8">
    <property type="entry name" value="[RIBOSOMAL PROTEIN US5]-ALANINE N-ACETYLTRANSFERASE"/>
    <property type="match status" value="1"/>
</dbReference>
<accession>A0A3A4A764</accession>
<dbReference type="RefSeq" id="WP_119931286.1">
    <property type="nucleotide sequence ID" value="NZ_QZEY01000024.1"/>
</dbReference>
<keyword evidence="2" id="KW-0012">Acyltransferase</keyword>
<evidence type="ECO:0000259" key="4">
    <source>
        <dbReference type="PROSITE" id="PS51186"/>
    </source>
</evidence>
<evidence type="ECO:0000313" key="6">
    <source>
        <dbReference type="Proteomes" id="UP000265768"/>
    </source>
</evidence>
<reference evidence="5 6" key="1">
    <citation type="submission" date="2018-09" db="EMBL/GenBank/DDBJ databases">
        <title>YIM 75507 draft genome.</title>
        <authorList>
            <person name="Tang S."/>
            <person name="Feng Y."/>
        </authorList>
    </citation>
    <scope>NUCLEOTIDE SEQUENCE [LARGE SCALE GENOMIC DNA]</scope>
    <source>
        <strain evidence="5 6">YIM 75507</strain>
    </source>
</reference>
<dbReference type="PROSITE" id="PS51186">
    <property type="entry name" value="GNAT"/>
    <property type="match status" value="1"/>
</dbReference>
<evidence type="ECO:0000256" key="3">
    <source>
        <dbReference type="ARBA" id="ARBA00038502"/>
    </source>
</evidence>
<dbReference type="InterPro" id="IPR000182">
    <property type="entry name" value="GNAT_dom"/>
</dbReference>
<comment type="similarity">
    <text evidence="3">Belongs to the acetyltransferase family. RimJ subfamily.</text>
</comment>
<organism evidence="5 6">
    <name type="scientific">Bailinhaonella thermotolerans</name>
    <dbReference type="NCBI Taxonomy" id="1070861"/>
    <lineage>
        <taxon>Bacteria</taxon>
        <taxon>Bacillati</taxon>
        <taxon>Actinomycetota</taxon>
        <taxon>Actinomycetes</taxon>
        <taxon>Streptosporangiales</taxon>
        <taxon>Streptosporangiaceae</taxon>
        <taxon>Bailinhaonella</taxon>
    </lineage>
</organism>
<comment type="caution">
    <text evidence="5">The sequence shown here is derived from an EMBL/GenBank/DDBJ whole genome shotgun (WGS) entry which is preliminary data.</text>
</comment>
<keyword evidence="6" id="KW-1185">Reference proteome</keyword>